<name>A0A409WY27_PSICY</name>
<evidence type="ECO:0000259" key="2">
    <source>
        <dbReference type="Pfam" id="PF05347"/>
    </source>
</evidence>
<dbReference type="EMBL" id="NHYD01003017">
    <property type="protein sequence ID" value="PPQ83399.1"/>
    <property type="molecule type" value="Genomic_DNA"/>
</dbReference>
<feature type="region of interest" description="Disordered" evidence="1">
    <location>
        <begin position="370"/>
        <end position="394"/>
    </location>
</feature>
<evidence type="ECO:0000256" key="1">
    <source>
        <dbReference type="SAM" id="MobiDB-lite"/>
    </source>
</evidence>
<dbReference type="Proteomes" id="UP000283269">
    <property type="component" value="Unassembled WGS sequence"/>
</dbReference>
<organism evidence="3 4">
    <name type="scientific">Psilocybe cyanescens</name>
    <dbReference type="NCBI Taxonomy" id="93625"/>
    <lineage>
        <taxon>Eukaryota</taxon>
        <taxon>Fungi</taxon>
        <taxon>Dikarya</taxon>
        <taxon>Basidiomycota</taxon>
        <taxon>Agaricomycotina</taxon>
        <taxon>Agaricomycetes</taxon>
        <taxon>Agaricomycetidae</taxon>
        <taxon>Agaricales</taxon>
        <taxon>Agaricineae</taxon>
        <taxon>Strophariaceae</taxon>
        <taxon>Psilocybe</taxon>
    </lineage>
</organism>
<protein>
    <recommendedName>
        <fullName evidence="2">Complex 1 LYR protein domain-containing protein</fullName>
    </recommendedName>
</protein>
<dbReference type="InParanoid" id="A0A409WY27"/>
<sequence>MSGTYQLSPESSAFRANLASLVSPLRRVRSRTPFFRLAAHRIPTLWDLYRGLLRNSPTEQVKFRVRLAFRQNRYLTSPEETRKQLEQGYKYLDFFKKAMEGDTYRQEVMLRYSDMILLKREKSQMKRLMCEELDWQLERRNQPMMTGGFIRPTVLNIPLPRMKPQPQATSMIFVKRRMAREKRHFRRESFEDELQDLQIEADLEKRLQRTLSKPFPDVFSGDLHFEWTKPIYDAIAEIKATQSREYERATMPYPTELVQEVLEARREKHRNLARGRERERRGEMTKNALKRKRGTPPSWVIAAMSPKLRDMDKVSRSLSEVGYVALVKHRLGFKLKDPEAGLELGKEENRPLLDLTTEVIRTENKRRVAEERQMIQRLSRDRPHSHMGRRQGKE</sequence>
<feature type="domain" description="Complex 1 LYR protein" evidence="2">
    <location>
        <begin position="48"/>
        <end position="93"/>
    </location>
</feature>
<reference evidence="3 4" key="1">
    <citation type="journal article" date="2018" name="Evol. Lett.">
        <title>Horizontal gene cluster transfer increased hallucinogenic mushroom diversity.</title>
        <authorList>
            <person name="Reynolds H.T."/>
            <person name="Vijayakumar V."/>
            <person name="Gluck-Thaler E."/>
            <person name="Korotkin H.B."/>
            <person name="Matheny P.B."/>
            <person name="Slot J.C."/>
        </authorList>
    </citation>
    <scope>NUCLEOTIDE SEQUENCE [LARGE SCALE GENOMIC DNA]</scope>
    <source>
        <strain evidence="3 4">2631</strain>
    </source>
</reference>
<dbReference type="Pfam" id="PF05347">
    <property type="entry name" value="Complex1_LYR"/>
    <property type="match status" value="1"/>
</dbReference>
<comment type="caution">
    <text evidence="3">The sequence shown here is derived from an EMBL/GenBank/DDBJ whole genome shotgun (WGS) entry which is preliminary data.</text>
</comment>
<keyword evidence="4" id="KW-1185">Reference proteome</keyword>
<evidence type="ECO:0000313" key="4">
    <source>
        <dbReference type="Proteomes" id="UP000283269"/>
    </source>
</evidence>
<accession>A0A409WY27</accession>
<dbReference type="InterPro" id="IPR008011">
    <property type="entry name" value="Complex1_LYR_dom"/>
</dbReference>
<feature type="compositionally biased region" description="Basic and acidic residues" evidence="1">
    <location>
        <begin position="274"/>
        <end position="284"/>
    </location>
</feature>
<dbReference type="AlphaFoldDB" id="A0A409WY27"/>
<feature type="compositionally biased region" description="Basic residues" evidence="1">
    <location>
        <begin position="385"/>
        <end position="394"/>
    </location>
</feature>
<feature type="region of interest" description="Disordered" evidence="1">
    <location>
        <begin position="270"/>
        <end position="295"/>
    </location>
</feature>
<feature type="compositionally biased region" description="Basic and acidic residues" evidence="1">
    <location>
        <begin position="370"/>
        <end position="384"/>
    </location>
</feature>
<gene>
    <name evidence="3" type="ORF">CVT25_003846</name>
</gene>
<proteinExistence type="predicted"/>
<dbReference type="OrthoDB" id="2571149at2759"/>
<evidence type="ECO:0000313" key="3">
    <source>
        <dbReference type="EMBL" id="PPQ83399.1"/>
    </source>
</evidence>
<dbReference type="STRING" id="93625.A0A409WY27"/>